<comment type="caution">
    <text evidence="11">The sequence shown here is derived from an EMBL/GenBank/DDBJ whole genome shotgun (WGS) entry which is preliminary data.</text>
</comment>
<dbReference type="Pfam" id="PF01529">
    <property type="entry name" value="DHHC"/>
    <property type="match status" value="1"/>
</dbReference>
<dbReference type="AlphaFoldDB" id="A0A9D4ZH60"/>
<comment type="subcellular location">
    <subcellularLocation>
        <location evidence="1">Membrane</location>
        <topology evidence="1">Multi-pass membrane protein</topology>
    </subcellularLocation>
</comment>
<dbReference type="PROSITE" id="PS50216">
    <property type="entry name" value="DHHC"/>
    <property type="match status" value="1"/>
</dbReference>
<evidence type="ECO:0000256" key="8">
    <source>
        <dbReference type="RuleBase" id="RU079119"/>
    </source>
</evidence>
<feature type="transmembrane region" description="Helical" evidence="8">
    <location>
        <begin position="227"/>
        <end position="257"/>
    </location>
</feature>
<keyword evidence="12" id="KW-1185">Reference proteome</keyword>
<dbReference type="GO" id="GO:0005794">
    <property type="term" value="C:Golgi apparatus"/>
    <property type="evidence" value="ECO:0007669"/>
    <property type="project" value="TreeGrafter"/>
</dbReference>
<dbReference type="OrthoDB" id="9909019at2759"/>
<dbReference type="GO" id="GO:0005783">
    <property type="term" value="C:endoplasmic reticulum"/>
    <property type="evidence" value="ECO:0007669"/>
    <property type="project" value="TreeGrafter"/>
</dbReference>
<dbReference type="GO" id="GO:0006612">
    <property type="term" value="P:protein targeting to membrane"/>
    <property type="evidence" value="ECO:0007669"/>
    <property type="project" value="TreeGrafter"/>
</dbReference>
<keyword evidence="5 8" id="KW-1133">Transmembrane helix</keyword>
<feature type="compositionally biased region" description="Low complexity" evidence="9">
    <location>
        <begin position="505"/>
        <end position="517"/>
    </location>
</feature>
<feature type="compositionally biased region" description="Polar residues" evidence="9">
    <location>
        <begin position="632"/>
        <end position="644"/>
    </location>
</feature>
<protein>
    <recommendedName>
        <fullName evidence="8">S-acyltransferase</fullName>
        <ecNumber evidence="8">2.3.1.225</ecNumber>
    </recommendedName>
    <alternativeName>
        <fullName evidence="8">Palmitoyltransferase</fullName>
    </alternativeName>
</protein>
<dbReference type="GO" id="GO:0016020">
    <property type="term" value="C:membrane"/>
    <property type="evidence" value="ECO:0007669"/>
    <property type="project" value="UniProtKB-SubCell"/>
</dbReference>
<evidence type="ECO:0000256" key="7">
    <source>
        <dbReference type="ARBA" id="ARBA00023315"/>
    </source>
</evidence>
<feature type="transmembrane region" description="Helical" evidence="8">
    <location>
        <begin position="278"/>
        <end position="307"/>
    </location>
</feature>
<evidence type="ECO:0000256" key="4">
    <source>
        <dbReference type="ARBA" id="ARBA00022692"/>
    </source>
</evidence>
<dbReference type="GO" id="GO:0019706">
    <property type="term" value="F:protein-cysteine S-palmitoyltransferase activity"/>
    <property type="evidence" value="ECO:0007669"/>
    <property type="project" value="UniProtKB-EC"/>
</dbReference>
<keyword evidence="3 8" id="KW-0808">Transferase</keyword>
<evidence type="ECO:0000256" key="3">
    <source>
        <dbReference type="ARBA" id="ARBA00022679"/>
    </source>
</evidence>
<evidence type="ECO:0000256" key="2">
    <source>
        <dbReference type="ARBA" id="ARBA00008574"/>
    </source>
</evidence>
<evidence type="ECO:0000256" key="5">
    <source>
        <dbReference type="ARBA" id="ARBA00022989"/>
    </source>
</evidence>
<gene>
    <name evidence="11" type="ORF">GOP47_0009385</name>
</gene>
<organism evidence="11 12">
    <name type="scientific">Adiantum capillus-veneris</name>
    <name type="common">Maidenhair fern</name>
    <dbReference type="NCBI Taxonomy" id="13818"/>
    <lineage>
        <taxon>Eukaryota</taxon>
        <taxon>Viridiplantae</taxon>
        <taxon>Streptophyta</taxon>
        <taxon>Embryophyta</taxon>
        <taxon>Tracheophyta</taxon>
        <taxon>Polypodiopsida</taxon>
        <taxon>Polypodiidae</taxon>
        <taxon>Polypodiales</taxon>
        <taxon>Pteridineae</taxon>
        <taxon>Pteridaceae</taxon>
        <taxon>Vittarioideae</taxon>
        <taxon>Adiantum</taxon>
    </lineage>
</organism>
<feature type="compositionally biased region" description="Low complexity" evidence="9">
    <location>
        <begin position="337"/>
        <end position="353"/>
    </location>
</feature>
<keyword evidence="6 8" id="KW-0472">Membrane</keyword>
<feature type="domain" description="Palmitoyltransferase DHHC" evidence="10">
    <location>
        <begin position="182"/>
        <end position="318"/>
    </location>
</feature>
<evidence type="ECO:0000256" key="6">
    <source>
        <dbReference type="ARBA" id="ARBA00023136"/>
    </source>
</evidence>
<keyword evidence="7 8" id="KW-0012">Acyltransferase</keyword>
<feature type="region of interest" description="Disordered" evidence="9">
    <location>
        <begin position="382"/>
        <end position="408"/>
    </location>
</feature>
<reference evidence="11" key="1">
    <citation type="submission" date="2021-01" db="EMBL/GenBank/DDBJ databases">
        <title>Adiantum capillus-veneris genome.</title>
        <authorList>
            <person name="Fang Y."/>
            <person name="Liao Q."/>
        </authorList>
    </citation>
    <scope>NUCLEOTIDE SEQUENCE</scope>
    <source>
        <strain evidence="11">H3</strain>
        <tissue evidence="11">Leaf</tissue>
    </source>
</reference>
<comment type="domain">
    <text evidence="8">The DHHC domain is required for palmitoyltransferase activity.</text>
</comment>
<name>A0A9D4ZH60_ADICA</name>
<comment type="similarity">
    <text evidence="2 8">Belongs to the DHHC palmitoyltransferase family.</text>
</comment>
<sequence>MVRRHGWQLPAHTFQVVAITVFLLLMLVFYVFLSPFLGSSTLEYVALVVYSPVAMAVFLLYFRSTAIDPSDPGVLEKRKQDIVDKNYANSGASPNANTNQAGFKSPLGLFTPARSSSVAHSDKDFENKASWTEEGRQKVGLYDAEFDRKSMAHGLGVVLCGWLVQDDKCRDDRLQQPPVPEEEALFCTLCNVEVRKLSKHCRNCDKCVDGFDHHCRWLNNCVGRKNYITFVVLMATSLLLLVLNWGTGIAVLVRCFVSKSSVERKILERLGSGFSRTPFAIVVALCTLVSLLASIPLGELFFFHLILIKKGITTYEYVMAMRAQSEVQGAPDGEEQSVPTSPSSSTATGLSGSSSLGLHYRGAWCTPPRVFVENQDEVVPHLAPGRVPSTVDPDVDDRSMKSNSRSQKNMVKISAWKLAKLDPNEATRAAAKARRSSSVLRPLKMQDSGIADTDYTSTMSSRSSVSTEIGHPTRRNGGQVMGNSPQGPQGLPFGRAGSKSEMDTRTQSSCSSPSRTSVNESGGMSPLPSLGRLTAPVPHRSTALDQRITQLPLSVGLPSVFSHAAPNQQLTSANVFDYNHLHRLSGAPVYDEYTGRSRVSQLNRNLRENKRTAVFWSEGAGRFGSLVARTNSSNLDENLPSSGPLSREQGVVDHQTALSRIRSHDNRPSQGPGFQRTQSPVFAPSSTRIETMFFH</sequence>
<proteinExistence type="inferred from homology"/>
<comment type="catalytic activity">
    <reaction evidence="8">
        <text>L-cysteinyl-[protein] + hexadecanoyl-CoA = S-hexadecanoyl-L-cysteinyl-[protein] + CoA</text>
        <dbReference type="Rhea" id="RHEA:36683"/>
        <dbReference type="Rhea" id="RHEA-COMP:10131"/>
        <dbReference type="Rhea" id="RHEA-COMP:11032"/>
        <dbReference type="ChEBI" id="CHEBI:29950"/>
        <dbReference type="ChEBI" id="CHEBI:57287"/>
        <dbReference type="ChEBI" id="CHEBI:57379"/>
        <dbReference type="ChEBI" id="CHEBI:74151"/>
        <dbReference type="EC" id="2.3.1.225"/>
    </reaction>
</comment>
<dbReference type="Proteomes" id="UP000886520">
    <property type="component" value="Chromosome 9"/>
</dbReference>
<dbReference type="EC" id="2.3.1.225" evidence="8"/>
<feature type="compositionally biased region" description="Low complexity" evidence="9">
    <location>
        <begin position="453"/>
        <end position="467"/>
    </location>
</feature>
<evidence type="ECO:0000313" key="12">
    <source>
        <dbReference type="Proteomes" id="UP000886520"/>
    </source>
</evidence>
<keyword evidence="4 8" id="KW-0812">Transmembrane</keyword>
<feature type="transmembrane region" description="Helical" evidence="8">
    <location>
        <begin position="12"/>
        <end position="32"/>
    </location>
</feature>
<evidence type="ECO:0000259" key="10">
    <source>
        <dbReference type="Pfam" id="PF01529"/>
    </source>
</evidence>
<dbReference type="EMBL" id="JABFUD020000009">
    <property type="protein sequence ID" value="KAI5075309.1"/>
    <property type="molecule type" value="Genomic_DNA"/>
</dbReference>
<dbReference type="PANTHER" id="PTHR22883">
    <property type="entry name" value="ZINC FINGER DHHC DOMAIN CONTAINING PROTEIN"/>
    <property type="match status" value="1"/>
</dbReference>
<accession>A0A9D4ZH60</accession>
<feature type="region of interest" description="Disordered" evidence="9">
    <location>
        <begin position="450"/>
        <end position="535"/>
    </location>
</feature>
<dbReference type="PANTHER" id="PTHR22883:SF203">
    <property type="entry name" value="PALMITOYLTRANSFERASE"/>
    <property type="match status" value="1"/>
</dbReference>
<feature type="transmembrane region" description="Helical" evidence="8">
    <location>
        <begin position="44"/>
        <end position="62"/>
    </location>
</feature>
<evidence type="ECO:0000256" key="1">
    <source>
        <dbReference type="ARBA" id="ARBA00004141"/>
    </source>
</evidence>
<dbReference type="InterPro" id="IPR039859">
    <property type="entry name" value="PFA4/ZDH16/20/ERF2-like"/>
</dbReference>
<dbReference type="InterPro" id="IPR001594">
    <property type="entry name" value="Palmitoyltrfase_DHHC"/>
</dbReference>
<feature type="region of interest" description="Disordered" evidence="9">
    <location>
        <begin position="328"/>
        <end position="353"/>
    </location>
</feature>
<evidence type="ECO:0000313" key="11">
    <source>
        <dbReference type="EMBL" id="KAI5075309.1"/>
    </source>
</evidence>
<evidence type="ECO:0000256" key="9">
    <source>
        <dbReference type="SAM" id="MobiDB-lite"/>
    </source>
</evidence>
<feature type="region of interest" description="Disordered" evidence="9">
    <location>
        <begin position="632"/>
        <end position="682"/>
    </location>
</feature>